<sequence length="1161" mass="126971">MGNAPSREPQGRSLQKQKLSKHRNATQAAAGLLKPNGPSTTSAQPSPDTSTSDLITIPYSATATPHVLADDDDERGGEVDQNDKRHSFLGSSKPQRRLSLFRSKSSQEASDRRKSRRNTIVGAPADYPAPESPPVVRANSVNTHNLASSNRYSGLLVPENRSPAGCRASWAHDRSYEVQQVLNRVQEQRPGLPRTNTLNSQFESTPEEMQTPAWRRRSLPVQAREARPPGSVTISRTNSEVSMHPPMRRRSMVQTPGVATRSVRPGPPNARPSVRRSHTNTSTLVTHASFEPDDSIPSIPPLPTPYRLEENVPRVATPKDGEYSTTGAFKLGTLRITNGSPDATPAGSSEAEPYVSGPDYFTAMPPRAKSEKEVDNVRVSMLSAGLQGSDVTHRETAKSGSGFNSKTIVPSLSITVPPSGPISQYTPDLQISPIEIDDTPLFRPSLDIQTKHTAVEDLLFEMEDDSQPEIPAVEKLDVRLDPSAKSLPPQPLDPTQSEGVKRTDSGFVSNSVSVSSASNSSLTKADSGYSSNASLRSFRSGKKTLAAEKDTARGSMESVRRTPDVPDIEPRHALELRFSSPMPAGDSSTPWALEAEKAPTPPPKDLGVMKQAGHSLPRNADGDDARAKLMSPGRARMKAVRHQLPNIDVSKSEDRNVKFFESASPIPASAKSDTEVVSPLSIGSHSQKHGRLHRLLSLRSSGFSRAPLTAHVTHAVDEQVPSVPRDVEEKLREHTGRFPMTTKRLALRSQMSKETLKTILSVGSLELAMEDELPSTPVFFDTDSDNEKPDRASGDASLRQTINSMQSNFKQAAASMMPNRKSIVRKPVPIRKESQESEIKQAVGANGLQPTSYTSVNNSLGSNTYDVAAKALTEDQAQHRNYPSRSMTLTEQSHRLQLRTYSLNSMPSSPRGMHLSPPSPQPRAVSPPKKDKSQPPVSMDTRSFRTPPPRSPLSPQGPAVLRKKSQDAMRNQTSNSSDVSPVPSLDRRGSLDSIRQVMAVSASNYLAADWDFQAHQTALGSHSSPLNDRNYSSNPSAPSDRAHRLARAHQSGQQPKGPVPKQQSNLDDIVRNQLQAVYEPHAAHQGPRPRSLSHSDNWNSPKLIEEHQWNQYARYPPYVPRVQHRRNQSAGGQPSHGMGHPPYRILHSYNSPAYRNAPIWG</sequence>
<evidence type="ECO:0000313" key="2">
    <source>
        <dbReference type="EMBL" id="ROV95364.1"/>
    </source>
</evidence>
<evidence type="ECO:0000313" key="3">
    <source>
        <dbReference type="Proteomes" id="UP000284375"/>
    </source>
</evidence>
<feature type="region of interest" description="Disordered" evidence="1">
    <location>
        <begin position="191"/>
        <end position="279"/>
    </location>
</feature>
<feature type="compositionally biased region" description="Basic and acidic residues" evidence="1">
    <location>
        <begin position="76"/>
        <end position="86"/>
    </location>
</feature>
<feature type="compositionally biased region" description="Polar residues" evidence="1">
    <location>
        <begin position="194"/>
        <end position="208"/>
    </location>
</feature>
<feature type="compositionally biased region" description="Basic and acidic residues" evidence="1">
    <location>
        <begin position="830"/>
        <end position="839"/>
    </location>
</feature>
<feature type="region of interest" description="Disordered" evidence="1">
    <location>
        <begin position="827"/>
        <end position="855"/>
    </location>
</feature>
<dbReference type="EMBL" id="LJZO01000024">
    <property type="protein sequence ID" value="ROV95364.1"/>
    <property type="molecule type" value="Genomic_DNA"/>
</dbReference>
<feature type="region of interest" description="Disordered" evidence="1">
    <location>
        <begin position="479"/>
        <end position="608"/>
    </location>
</feature>
<feature type="compositionally biased region" description="Polar residues" evidence="1">
    <location>
        <begin position="37"/>
        <end position="63"/>
    </location>
</feature>
<accession>A0A423VWD7</accession>
<evidence type="ECO:0000256" key="1">
    <source>
        <dbReference type="SAM" id="MobiDB-lite"/>
    </source>
</evidence>
<proteinExistence type="predicted"/>
<name>A0A423VWD7_CYTCH</name>
<feature type="compositionally biased region" description="Polar residues" evidence="1">
    <location>
        <begin position="232"/>
        <end position="241"/>
    </location>
</feature>
<reference evidence="2 3" key="1">
    <citation type="submission" date="2015-09" db="EMBL/GenBank/DDBJ databases">
        <title>Host preference determinants of Valsa canker pathogens revealed by comparative genomics.</title>
        <authorList>
            <person name="Yin Z."/>
            <person name="Huang L."/>
        </authorList>
    </citation>
    <scope>NUCLEOTIDE SEQUENCE [LARGE SCALE GENOMIC DNA]</scope>
    <source>
        <strain evidence="2 3">YSFL</strain>
    </source>
</reference>
<protein>
    <submittedName>
        <fullName evidence="2">Uncharacterized protein</fullName>
    </submittedName>
</protein>
<comment type="caution">
    <text evidence="2">The sequence shown here is derived from an EMBL/GenBank/DDBJ whole genome shotgun (WGS) entry which is preliminary data.</text>
</comment>
<organism evidence="2 3">
    <name type="scientific">Cytospora chrysosperma</name>
    <name type="common">Cytospora canker fungus</name>
    <name type="synonym">Sphaeria chrysosperma</name>
    <dbReference type="NCBI Taxonomy" id="252740"/>
    <lineage>
        <taxon>Eukaryota</taxon>
        <taxon>Fungi</taxon>
        <taxon>Dikarya</taxon>
        <taxon>Ascomycota</taxon>
        <taxon>Pezizomycotina</taxon>
        <taxon>Sordariomycetes</taxon>
        <taxon>Sordariomycetidae</taxon>
        <taxon>Diaporthales</taxon>
        <taxon>Cytosporaceae</taxon>
        <taxon>Cytospora</taxon>
    </lineage>
</organism>
<feature type="compositionally biased region" description="Polar residues" evidence="1">
    <location>
        <begin position="1019"/>
        <end position="1037"/>
    </location>
</feature>
<feature type="compositionally biased region" description="Basic and acidic residues" evidence="1">
    <location>
        <begin position="545"/>
        <end position="575"/>
    </location>
</feature>
<feature type="compositionally biased region" description="Polar residues" evidence="1">
    <location>
        <begin position="968"/>
        <end position="979"/>
    </location>
</feature>
<feature type="compositionally biased region" description="Low complexity" evidence="1">
    <location>
        <begin position="508"/>
        <end position="521"/>
    </location>
</feature>
<dbReference type="Proteomes" id="UP000284375">
    <property type="component" value="Unassembled WGS sequence"/>
</dbReference>
<feature type="region of interest" description="Disordered" evidence="1">
    <location>
        <begin position="1019"/>
        <end position="1064"/>
    </location>
</feature>
<dbReference type="AlphaFoldDB" id="A0A423VWD7"/>
<gene>
    <name evidence="2" type="ORF">VSDG_06087</name>
</gene>
<dbReference type="STRING" id="252740.A0A423VWD7"/>
<feature type="region of interest" description="Disordered" evidence="1">
    <location>
        <begin position="1"/>
        <end position="137"/>
    </location>
</feature>
<keyword evidence="3" id="KW-1185">Reference proteome</keyword>
<feature type="region of interest" description="Disordered" evidence="1">
    <location>
        <begin position="903"/>
        <end position="987"/>
    </location>
</feature>
<dbReference type="OrthoDB" id="5341904at2759"/>
<feature type="compositionally biased region" description="Polar residues" evidence="1">
    <location>
        <begin position="522"/>
        <end position="537"/>
    </location>
</feature>
<feature type="compositionally biased region" description="Low complexity" evidence="1">
    <location>
        <begin position="1050"/>
        <end position="1064"/>
    </location>
</feature>